<dbReference type="CDD" id="cd12087">
    <property type="entry name" value="TM_EGFR-like"/>
    <property type="match status" value="1"/>
</dbReference>
<protein>
    <submittedName>
        <fullName evidence="3">Uncharacterized protein</fullName>
    </submittedName>
</protein>
<evidence type="ECO:0000313" key="4">
    <source>
        <dbReference type="Proteomes" id="UP001152049"/>
    </source>
</evidence>
<sequence length="325" mass="35147">MTSSAHDGTAPAGALTTIFTPPVDCVKDRILYYKTRSCMPLPERWSLYWEAASYYSPGICPSGMISVATPPPFFGPPIELNETAIVCCPSGYTLSGSSDRNSCTGPVNVSSYDLVDIVTTVTTDASTSIKTSITRSYYNTTRINSIYPIQVRWRESDLAVLETHPLSPGVTPTSVEDSNVGGGESEGNDKLSSGAIAGIVIGSVAFIILLCVAGSLLHRRRKIKRLQQQNDIVETGSPIVFPKTTSPQGNLPGPTSDIPPTSSGAAPMENEDTDAEIRRITDRRARLLELERLDQEEAQLRRQRDETVPSELSSGVPITRPVEID</sequence>
<feature type="region of interest" description="Disordered" evidence="1">
    <location>
        <begin position="237"/>
        <end position="277"/>
    </location>
</feature>
<gene>
    <name evidence="3" type="ORF">NW762_002036</name>
</gene>
<keyword evidence="2" id="KW-0812">Transmembrane</keyword>
<dbReference type="OrthoDB" id="4770059at2759"/>
<dbReference type="Proteomes" id="UP001152049">
    <property type="component" value="Unassembled WGS sequence"/>
</dbReference>
<dbReference type="EMBL" id="JAOQAZ010000002">
    <property type="protein sequence ID" value="KAJ4270357.1"/>
    <property type="molecule type" value="Genomic_DNA"/>
</dbReference>
<accession>A0A9W8SDN6</accession>
<keyword evidence="4" id="KW-1185">Reference proteome</keyword>
<reference evidence="3" key="1">
    <citation type="submission" date="2022-09" db="EMBL/GenBank/DDBJ databases">
        <title>Fusarium specimens isolated from Avocado Roots.</title>
        <authorList>
            <person name="Stajich J."/>
            <person name="Roper C."/>
            <person name="Heimlech-Rivalta G."/>
        </authorList>
    </citation>
    <scope>NUCLEOTIDE SEQUENCE</scope>
    <source>
        <strain evidence="3">CF00136</strain>
    </source>
</reference>
<evidence type="ECO:0000256" key="1">
    <source>
        <dbReference type="SAM" id="MobiDB-lite"/>
    </source>
</evidence>
<organism evidence="3 4">
    <name type="scientific">Fusarium torreyae</name>
    <dbReference type="NCBI Taxonomy" id="1237075"/>
    <lineage>
        <taxon>Eukaryota</taxon>
        <taxon>Fungi</taxon>
        <taxon>Dikarya</taxon>
        <taxon>Ascomycota</taxon>
        <taxon>Pezizomycotina</taxon>
        <taxon>Sordariomycetes</taxon>
        <taxon>Hypocreomycetidae</taxon>
        <taxon>Hypocreales</taxon>
        <taxon>Nectriaceae</taxon>
        <taxon>Fusarium</taxon>
    </lineage>
</organism>
<keyword evidence="2" id="KW-1133">Transmembrane helix</keyword>
<proteinExistence type="predicted"/>
<feature type="region of interest" description="Disordered" evidence="1">
    <location>
        <begin position="296"/>
        <end position="325"/>
    </location>
</feature>
<keyword evidence="2" id="KW-0472">Membrane</keyword>
<comment type="caution">
    <text evidence="3">The sequence shown here is derived from an EMBL/GenBank/DDBJ whole genome shotgun (WGS) entry which is preliminary data.</text>
</comment>
<name>A0A9W8SDN6_9HYPO</name>
<dbReference type="AlphaFoldDB" id="A0A9W8SDN6"/>
<evidence type="ECO:0000313" key="3">
    <source>
        <dbReference type="EMBL" id="KAJ4270357.1"/>
    </source>
</evidence>
<evidence type="ECO:0000256" key="2">
    <source>
        <dbReference type="SAM" id="Phobius"/>
    </source>
</evidence>
<feature type="region of interest" description="Disordered" evidence="1">
    <location>
        <begin position="164"/>
        <end position="188"/>
    </location>
</feature>
<feature type="compositionally biased region" description="Basic and acidic residues" evidence="1">
    <location>
        <begin position="296"/>
        <end position="307"/>
    </location>
</feature>
<feature type="transmembrane region" description="Helical" evidence="2">
    <location>
        <begin position="195"/>
        <end position="217"/>
    </location>
</feature>